<comment type="caution">
    <text evidence="2">The sequence shown here is derived from an EMBL/GenBank/DDBJ whole genome shotgun (WGS) entry which is preliminary data.</text>
</comment>
<dbReference type="Pfam" id="PF00646">
    <property type="entry name" value="F-box"/>
    <property type="match status" value="1"/>
</dbReference>
<dbReference type="PANTHER" id="PTHR31672">
    <property type="entry name" value="BNACNNG10540D PROTEIN"/>
    <property type="match status" value="1"/>
</dbReference>
<dbReference type="AlphaFoldDB" id="A0A9Q0JLN5"/>
<dbReference type="PROSITE" id="PS50181">
    <property type="entry name" value="FBOX"/>
    <property type="match status" value="1"/>
</dbReference>
<dbReference type="InterPro" id="IPR001810">
    <property type="entry name" value="F-box_dom"/>
</dbReference>
<dbReference type="InterPro" id="IPR006527">
    <property type="entry name" value="F-box-assoc_dom_typ1"/>
</dbReference>
<accession>A0A9Q0JLN5</accession>
<dbReference type="EMBL" id="JAKUCV010001654">
    <property type="protein sequence ID" value="KAJ4845492.1"/>
    <property type="molecule type" value="Genomic_DNA"/>
</dbReference>
<sequence length="407" mass="47511">MSQQIELPEDPVREILVRLPVTSLTRFKSVCNSWRGTINHPDFIRDHLNHVHSRLKDGRDNLNDHDIIEQNTLIATGSSYRVVYQSKLHSKQKRRSKFVSEAETITVLDELPKLFPNQPDKFIPWHRVRSSCDGLLLITAHYRDREEDYLLIYNPTTRECKRVGALRPSNYHHMDAWGIGYDHTSQSYKVVRAPSSMVGTPVQVLSLKTDSWKTTTPFDDFLYKIQEERNPVTANRCPHWVVTKRNTDQQDRTIIYFDPSEEIFKVMPPPSTELAKDFLSGVARGFAWYLQIFEVRGGLGLCMNKGREELSLWWMKEHGVKESWTKLYNVCKTPTSKVFFTTPWFLTKRGKLLFVWNATFYSYDPGSHTIKALPHRDHFCQRNILQSWRTTSLPTPYLETLVSPFTT</sequence>
<dbReference type="Pfam" id="PF07734">
    <property type="entry name" value="FBA_1"/>
    <property type="match status" value="1"/>
</dbReference>
<evidence type="ECO:0000259" key="1">
    <source>
        <dbReference type="PROSITE" id="PS50181"/>
    </source>
</evidence>
<dbReference type="NCBIfam" id="TIGR01640">
    <property type="entry name" value="F_box_assoc_1"/>
    <property type="match status" value="1"/>
</dbReference>
<dbReference type="PANTHER" id="PTHR31672:SF10">
    <property type="entry name" value="F-BOX DOMAIN-CONTAINING PROTEIN"/>
    <property type="match status" value="1"/>
</dbReference>
<keyword evidence="3" id="KW-1185">Reference proteome</keyword>
<evidence type="ECO:0000313" key="2">
    <source>
        <dbReference type="EMBL" id="KAJ4845492.1"/>
    </source>
</evidence>
<dbReference type="Proteomes" id="UP001141552">
    <property type="component" value="Unassembled WGS sequence"/>
</dbReference>
<name>A0A9Q0JLN5_9ROSI</name>
<proteinExistence type="predicted"/>
<evidence type="ECO:0000313" key="3">
    <source>
        <dbReference type="Proteomes" id="UP001141552"/>
    </source>
</evidence>
<organism evidence="2 3">
    <name type="scientific">Turnera subulata</name>
    <dbReference type="NCBI Taxonomy" id="218843"/>
    <lineage>
        <taxon>Eukaryota</taxon>
        <taxon>Viridiplantae</taxon>
        <taxon>Streptophyta</taxon>
        <taxon>Embryophyta</taxon>
        <taxon>Tracheophyta</taxon>
        <taxon>Spermatophyta</taxon>
        <taxon>Magnoliopsida</taxon>
        <taxon>eudicotyledons</taxon>
        <taxon>Gunneridae</taxon>
        <taxon>Pentapetalae</taxon>
        <taxon>rosids</taxon>
        <taxon>fabids</taxon>
        <taxon>Malpighiales</taxon>
        <taxon>Passifloraceae</taxon>
        <taxon>Turnera</taxon>
    </lineage>
</organism>
<protein>
    <recommendedName>
        <fullName evidence="1">F-box domain-containing protein</fullName>
    </recommendedName>
</protein>
<dbReference type="SUPFAM" id="SSF81383">
    <property type="entry name" value="F-box domain"/>
    <property type="match status" value="1"/>
</dbReference>
<reference evidence="2" key="2">
    <citation type="journal article" date="2023" name="Plants (Basel)">
        <title>Annotation of the Turnera subulata (Passifloraceae) Draft Genome Reveals the S-Locus Evolved after the Divergence of Turneroideae from Passifloroideae in a Stepwise Manner.</title>
        <authorList>
            <person name="Henning P.M."/>
            <person name="Roalson E.H."/>
            <person name="Mir W."/>
            <person name="McCubbin A.G."/>
            <person name="Shore J.S."/>
        </authorList>
    </citation>
    <scope>NUCLEOTIDE SEQUENCE</scope>
    <source>
        <strain evidence="2">F60SS</strain>
    </source>
</reference>
<dbReference type="OrthoDB" id="1086486at2759"/>
<dbReference type="Gene3D" id="1.20.1280.50">
    <property type="match status" value="1"/>
</dbReference>
<gene>
    <name evidence="2" type="ORF">Tsubulata_036198</name>
</gene>
<dbReference type="CDD" id="cd22157">
    <property type="entry name" value="F-box_AtFBW1-like"/>
    <property type="match status" value="1"/>
</dbReference>
<reference evidence="2" key="1">
    <citation type="submission" date="2022-02" db="EMBL/GenBank/DDBJ databases">
        <authorList>
            <person name="Henning P.M."/>
            <person name="McCubbin A.G."/>
            <person name="Shore J.S."/>
        </authorList>
    </citation>
    <scope>NUCLEOTIDE SEQUENCE</scope>
    <source>
        <strain evidence="2">F60SS</strain>
        <tissue evidence="2">Leaves</tissue>
    </source>
</reference>
<dbReference type="InterPro" id="IPR017451">
    <property type="entry name" value="F-box-assoc_interact_dom"/>
</dbReference>
<feature type="domain" description="F-box" evidence="1">
    <location>
        <begin position="1"/>
        <end position="47"/>
    </location>
</feature>
<dbReference type="InterPro" id="IPR036047">
    <property type="entry name" value="F-box-like_dom_sf"/>
</dbReference>
<dbReference type="InterPro" id="IPR050796">
    <property type="entry name" value="SCF_F-box_component"/>
</dbReference>
<dbReference type="SMART" id="SM00256">
    <property type="entry name" value="FBOX"/>
    <property type="match status" value="1"/>
</dbReference>